<dbReference type="AlphaFoldDB" id="K6ZM52"/>
<organism evidence="1 2">
    <name type="scientific">Paraglaciecola polaris LMG 21857</name>
    <dbReference type="NCBI Taxonomy" id="1129793"/>
    <lineage>
        <taxon>Bacteria</taxon>
        <taxon>Pseudomonadati</taxon>
        <taxon>Pseudomonadota</taxon>
        <taxon>Gammaproteobacteria</taxon>
        <taxon>Alteromonadales</taxon>
        <taxon>Alteromonadaceae</taxon>
        <taxon>Paraglaciecola</taxon>
    </lineage>
</organism>
<reference evidence="2" key="1">
    <citation type="journal article" date="2014" name="Environ. Microbiol.">
        <title>Comparative genomics of the marine bacterial genus Glaciecola reveals the high degree of genomic diversity and genomic characteristic for cold adaptation.</title>
        <authorList>
            <person name="Qin Q.L."/>
            <person name="Xie B.B."/>
            <person name="Yu Y."/>
            <person name="Shu Y.L."/>
            <person name="Rong J.C."/>
            <person name="Zhang Y.J."/>
            <person name="Zhao D.L."/>
            <person name="Chen X.L."/>
            <person name="Zhang X.Y."/>
            <person name="Chen B."/>
            <person name="Zhou B.C."/>
            <person name="Zhang Y.Z."/>
        </authorList>
    </citation>
    <scope>NUCLEOTIDE SEQUENCE [LARGE SCALE GENOMIC DNA]</scope>
    <source>
        <strain evidence="2">LMG 21857</strain>
    </source>
</reference>
<proteinExistence type="predicted"/>
<keyword evidence="2" id="KW-1185">Reference proteome</keyword>
<gene>
    <name evidence="1" type="ORF">GPLA_0465</name>
</gene>
<dbReference type="EMBL" id="BAER01000017">
    <property type="protein sequence ID" value="GAC31382.1"/>
    <property type="molecule type" value="Genomic_DNA"/>
</dbReference>
<dbReference type="Proteomes" id="UP000006322">
    <property type="component" value="Unassembled WGS sequence"/>
</dbReference>
<sequence length="38" mass="4219">MVTGTATESRLVPIYIQFQHVAVVKALHTQALFSPHLN</sequence>
<accession>K6ZM52</accession>
<evidence type="ECO:0000313" key="2">
    <source>
        <dbReference type="Proteomes" id="UP000006322"/>
    </source>
</evidence>
<name>K6ZM52_9ALTE</name>
<dbReference type="STRING" id="1129793.GPLA_0465"/>
<comment type="caution">
    <text evidence="1">The sequence shown here is derived from an EMBL/GenBank/DDBJ whole genome shotgun (WGS) entry which is preliminary data.</text>
</comment>
<evidence type="ECO:0000313" key="1">
    <source>
        <dbReference type="EMBL" id="GAC31382.1"/>
    </source>
</evidence>
<protein>
    <submittedName>
        <fullName evidence="1">Uncharacterized protein</fullName>
    </submittedName>
</protein>